<comment type="caution">
    <text evidence="5">The sequence shown here is derived from an EMBL/GenBank/DDBJ whole genome shotgun (WGS) entry which is preliminary data.</text>
</comment>
<dbReference type="InterPro" id="IPR020449">
    <property type="entry name" value="Tscrpt_reg_AraC-type_HTH"/>
</dbReference>
<feature type="domain" description="HTH araC/xylS-type" evidence="4">
    <location>
        <begin position="16"/>
        <end position="115"/>
    </location>
</feature>
<dbReference type="OrthoDB" id="2569619at2"/>
<evidence type="ECO:0000313" key="6">
    <source>
        <dbReference type="Proteomes" id="UP000391834"/>
    </source>
</evidence>
<dbReference type="Proteomes" id="UP000391834">
    <property type="component" value="Unassembled WGS sequence"/>
</dbReference>
<proteinExistence type="predicted"/>
<dbReference type="SUPFAM" id="SSF55136">
    <property type="entry name" value="Probable bacterial effector-binding domain"/>
    <property type="match status" value="1"/>
</dbReference>
<dbReference type="PRINTS" id="PR00032">
    <property type="entry name" value="HTHARAC"/>
</dbReference>
<dbReference type="PANTHER" id="PTHR40055:SF1">
    <property type="entry name" value="TRANSCRIPTIONAL REGULATOR YGIV-RELATED"/>
    <property type="match status" value="1"/>
</dbReference>
<dbReference type="InterPro" id="IPR011256">
    <property type="entry name" value="Reg_factor_effector_dom_sf"/>
</dbReference>
<sequence>MNIKDKSRQEYTARINRVIDYIEKHLNDDITLDKIAQIACFSPFHFHRIFSILTNETINAFIQRKRIEKAAQQLINEENVSISEVAYNCGFGSIAHFSRTFRKFFGMTAKEFRKTEKAIFAKDGLYFSKNGQLTRKINQMGPDYKEQLCSDSFNQFDHSNFIIMDTKIEIKEMPDINVVYFRHTGQFNQIGKAYEKLMKWAGPRGLLNFPETKTITVYHDDPTITAIEQVRQSACITVDNDVRVDGEIGKMKLEGGKYAVGHFEIDEKGFEKAWNTMCLWFTESGYQPRDGYPYELYYNSPEEDARCRFVLDICIPVKTL</sequence>
<protein>
    <submittedName>
        <fullName evidence="5">AraC family transcriptional regulator</fullName>
    </submittedName>
</protein>
<evidence type="ECO:0000256" key="2">
    <source>
        <dbReference type="ARBA" id="ARBA00023125"/>
    </source>
</evidence>
<evidence type="ECO:0000259" key="4">
    <source>
        <dbReference type="PROSITE" id="PS01124"/>
    </source>
</evidence>
<dbReference type="SMART" id="SM00871">
    <property type="entry name" value="AraC_E_bind"/>
    <property type="match status" value="1"/>
</dbReference>
<dbReference type="InterPro" id="IPR018062">
    <property type="entry name" value="HTH_AraC-typ_CS"/>
</dbReference>
<dbReference type="Pfam" id="PF06445">
    <property type="entry name" value="GyrI-like"/>
    <property type="match status" value="1"/>
</dbReference>
<evidence type="ECO:0000256" key="1">
    <source>
        <dbReference type="ARBA" id="ARBA00023015"/>
    </source>
</evidence>
<dbReference type="Gene3D" id="1.10.10.60">
    <property type="entry name" value="Homeodomain-like"/>
    <property type="match status" value="2"/>
</dbReference>
<dbReference type="InterPro" id="IPR029442">
    <property type="entry name" value="GyrI-like"/>
</dbReference>
<organism evidence="5 6">
    <name type="scientific">Prolixibacter bellariivorans</name>
    <dbReference type="NCBI Taxonomy" id="314319"/>
    <lineage>
        <taxon>Bacteria</taxon>
        <taxon>Pseudomonadati</taxon>
        <taxon>Bacteroidota</taxon>
        <taxon>Bacteroidia</taxon>
        <taxon>Marinilabiliales</taxon>
        <taxon>Prolixibacteraceae</taxon>
        <taxon>Prolixibacter</taxon>
    </lineage>
</organism>
<dbReference type="InterPro" id="IPR009057">
    <property type="entry name" value="Homeodomain-like_sf"/>
</dbReference>
<dbReference type="GO" id="GO:0043565">
    <property type="term" value="F:sequence-specific DNA binding"/>
    <property type="evidence" value="ECO:0007669"/>
    <property type="project" value="InterPro"/>
</dbReference>
<dbReference type="RefSeq" id="WP_025866126.1">
    <property type="nucleotide sequence ID" value="NZ_BLAX01000001.1"/>
</dbReference>
<evidence type="ECO:0000313" key="5">
    <source>
        <dbReference type="EMBL" id="GET31541.1"/>
    </source>
</evidence>
<dbReference type="EMBL" id="BLAX01000001">
    <property type="protein sequence ID" value="GET31541.1"/>
    <property type="molecule type" value="Genomic_DNA"/>
</dbReference>
<dbReference type="PROSITE" id="PS00041">
    <property type="entry name" value="HTH_ARAC_FAMILY_1"/>
    <property type="match status" value="1"/>
</dbReference>
<keyword evidence="6" id="KW-1185">Reference proteome</keyword>
<dbReference type="GO" id="GO:0003700">
    <property type="term" value="F:DNA-binding transcription factor activity"/>
    <property type="evidence" value="ECO:0007669"/>
    <property type="project" value="InterPro"/>
</dbReference>
<dbReference type="SMART" id="SM00342">
    <property type="entry name" value="HTH_ARAC"/>
    <property type="match status" value="1"/>
</dbReference>
<gene>
    <name evidence="5" type="ORF">PbJCM13498_04040</name>
</gene>
<dbReference type="Pfam" id="PF12833">
    <property type="entry name" value="HTH_18"/>
    <property type="match status" value="1"/>
</dbReference>
<dbReference type="PROSITE" id="PS01124">
    <property type="entry name" value="HTH_ARAC_FAMILY_2"/>
    <property type="match status" value="1"/>
</dbReference>
<dbReference type="AlphaFoldDB" id="A0A5M4AVF9"/>
<keyword evidence="1" id="KW-0805">Transcription regulation</keyword>
<evidence type="ECO:0000256" key="3">
    <source>
        <dbReference type="ARBA" id="ARBA00023163"/>
    </source>
</evidence>
<dbReference type="PANTHER" id="PTHR40055">
    <property type="entry name" value="TRANSCRIPTIONAL REGULATOR YGIV-RELATED"/>
    <property type="match status" value="1"/>
</dbReference>
<accession>A0A5M4AVF9</accession>
<dbReference type="SUPFAM" id="SSF46689">
    <property type="entry name" value="Homeodomain-like"/>
    <property type="match status" value="2"/>
</dbReference>
<dbReference type="InterPro" id="IPR050908">
    <property type="entry name" value="SmbC-like"/>
</dbReference>
<dbReference type="InterPro" id="IPR018060">
    <property type="entry name" value="HTH_AraC"/>
</dbReference>
<name>A0A5M4AVF9_9BACT</name>
<dbReference type="InterPro" id="IPR010499">
    <property type="entry name" value="AraC_E-bd"/>
</dbReference>
<reference evidence="5 6" key="1">
    <citation type="submission" date="2019-10" db="EMBL/GenBank/DDBJ databases">
        <title>Prolixibacter strains distinguished by the presence of nitrate reductase genes were adept at nitrate-dependent anaerobic corrosion of metallic iron and carbon steel.</title>
        <authorList>
            <person name="Iino T."/>
            <person name="Shono N."/>
            <person name="Ito K."/>
            <person name="Nakamura R."/>
            <person name="Sueoka K."/>
            <person name="Harayama S."/>
            <person name="Ohkuma M."/>
        </authorList>
    </citation>
    <scope>NUCLEOTIDE SEQUENCE [LARGE SCALE GENOMIC DNA]</scope>
    <source>
        <strain evidence="5 6">JCM 13498</strain>
    </source>
</reference>
<dbReference type="Gene3D" id="3.20.80.10">
    <property type="entry name" value="Regulatory factor, effector binding domain"/>
    <property type="match status" value="1"/>
</dbReference>
<keyword evidence="2" id="KW-0238">DNA-binding</keyword>
<keyword evidence="3" id="KW-0804">Transcription</keyword>